<dbReference type="PANTHER" id="PTHR12147">
    <property type="entry name" value="METALLOPEPTIDASE M28 FAMILY MEMBER"/>
    <property type="match status" value="1"/>
</dbReference>
<name>A0ABY4G4V8_9BACT</name>
<feature type="domain" description="Peptidase M28" evidence="1">
    <location>
        <begin position="216"/>
        <end position="419"/>
    </location>
</feature>
<dbReference type="InterPro" id="IPR045175">
    <property type="entry name" value="M28_fam"/>
</dbReference>
<protein>
    <submittedName>
        <fullName evidence="2">M28 family peptidase</fullName>
    </submittedName>
</protein>
<proteinExistence type="predicted"/>
<dbReference type="RefSeq" id="WP_245119906.1">
    <property type="nucleotide sequence ID" value="NZ_CP095061.1"/>
</dbReference>
<gene>
    <name evidence="2" type="ORF">MUN86_20795</name>
</gene>
<dbReference type="SUPFAM" id="SSF53187">
    <property type="entry name" value="Zn-dependent exopeptidases"/>
    <property type="match status" value="1"/>
</dbReference>
<reference evidence="2" key="1">
    <citation type="submission" date="2022-04" db="EMBL/GenBank/DDBJ databases">
        <title>Hymenobacter sp. isolated from the air.</title>
        <authorList>
            <person name="Won M."/>
            <person name="Lee C.-M."/>
            <person name="Woen H.-Y."/>
            <person name="Kwon S.-W."/>
        </authorList>
    </citation>
    <scope>NUCLEOTIDE SEQUENCE</scope>
    <source>
        <strain evidence="2">5420S-77</strain>
    </source>
</reference>
<dbReference type="PANTHER" id="PTHR12147:SF26">
    <property type="entry name" value="PEPTIDASE M28 DOMAIN-CONTAINING PROTEIN"/>
    <property type="match status" value="1"/>
</dbReference>
<evidence type="ECO:0000313" key="2">
    <source>
        <dbReference type="EMBL" id="UOQ65925.1"/>
    </source>
</evidence>
<evidence type="ECO:0000259" key="1">
    <source>
        <dbReference type="Pfam" id="PF04389"/>
    </source>
</evidence>
<evidence type="ECO:0000313" key="3">
    <source>
        <dbReference type="Proteomes" id="UP000830401"/>
    </source>
</evidence>
<dbReference type="Proteomes" id="UP000830401">
    <property type="component" value="Chromosome"/>
</dbReference>
<dbReference type="Pfam" id="PF04389">
    <property type="entry name" value="Peptidase_M28"/>
    <property type="match status" value="1"/>
</dbReference>
<sequence length="443" mass="47795">MKHVLTLLAWTGLLPVAFGQGQLAKVSISGATVERVEKTLAANAMQGRALGTMAPQAARFLAAEFKRIGLKPLPGQTSFSQPFKVYETRTVQARVVLNKVPVAPENILLLSGQPQLRWTNSLPNAPRVVRVGPTADFRKEVMPLLSANENLLILLDPAHAERFQAQRLRFNQNGRYSVNQPSPTAVVLVLQAAPLPPALTFQIDGTTRIKELEAENVIGVLPGQDKAKAPEQVVFCAHYDHIGIQPAVAGDSIANGANDNASGTTAVVALAEYYAQQKSNARTLVFVAFTGEEVGSLGAQHFTQQVDPKQLMAAFNLEMLGQRSKFGPGTAFITGFDKSDFGAILQRNLRGTPFRLEPDPYPELNLFYQSDNATLARVGIPAHTISTAQLPTDKFYHSVDDEVQTLDLANLCTVVEAIARSASSIISGQDTPTRIAADASPTH</sequence>
<dbReference type="Gene3D" id="3.40.630.10">
    <property type="entry name" value="Zn peptidases"/>
    <property type="match status" value="1"/>
</dbReference>
<keyword evidence="3" id="KW-1185">Reference proteome</keyword>
<accession>A0ABY4G4V8</accession>
<dbReference type="InterPro" id="IPR007484">
    <property type="entry name" value="Peptidase_M28"/>
</dbReference>
<organism evidence="2 3">
    <name type="scientific">Hymenobacter volaticus</name>
    <dbReference type="NCBI Taxonomy" id="2932254"/>
    <lineage>
        <taxon>Bacteria</taxon>
        <taxon>Pseudomonadati</taxon>
        <taxon>Bacteroidota</taxon>
        <taxon>Cytophagia</taxon>
        <taxon>Cytophagales</taxon>
        <taxon>Hymenobacteraceae</taxon>
        <taxon>Hymenobacter</taxon>
    </lineage>
</organism>
<dbReference type="EMBL" id="CP095061">
    <property type="protein sequence ID" value="UOQ65925.1"/>
    <property type="molecule type" value="Genomic_DNA"/>
</dbReference>